<sequence>MLDSTSTTPSEEGGGADEELHMEEEKDGSGRMRTRIGE</sequence>
<reference evidence="2 3" key="1">
    <citation type="journal article" date="2018" name="Front. Plant Sci.">
        <title>Red Clover (Trifolium pratense) and Zigzag Clover (T. medium) - A Picture of Genomic Similarities and Differences.</title>
        <authorList>
            <person name="Dluhosova J."/>
            <person name="Istvanek J."/>
            <person name="Nedelnik J."/>
            <person name="Repkova J."/>
        </authorList>
    </citation>
    <scope>NUCLEOTIDE SEQUENCE [LARGE SCALE GENOMIC DNA]</scope>
    <source>
        <strain evidence="3">cv. 10/8</strain>
        <tissue evidence="2">Leaf</tissue>
    </source>
</reference>
<keyword evidence="3" id="KW-1185">Reference proteome</keyword>
<dbReference type="AlphaFoldDB" id="A0A392PR65"/>
<evidence type="ECO:0000256" key="1">
    <source>
        <dbReference type="SAM" id="MobiDB-lite"/>
    </source>
</evidence>
<organism evidence="2 3">
    <name type="scientific">Trifolium medium</name>
    <dbReference type="NCBI Taxonomy" id="97028"/>
    <lineage>
        <taxon>Eukaryota</taxon>
        <taxon>Viridiplantae</taxon>
        <taxon>Streptophyta</taxon>
        <taxon>Embryophyta</taxon>
        <taxon>Tracheophyta</taxon>
        <taxon>Spermatophyta</taxon>
        <taxon>Magnoliopsida</taxon>
        <taxon>eudicotyledons</taxon>
        <taxon>Gunneridae</taxon>
        <taxon>Pentapetalae</taxon>
        <taxon>rosids</taxon>
        <taxon>fabids</taxon>
        <taxon>Fabales</taxon>
        <taxon>Fabaceae</taxon>
        <taxon>Papilionoideae</taxon>
        <taxon>50 kb inversion clade</taxon>
        <taxon>NPAAA clade</taxon>
        <taxon>Hologalegina</taxon>
        <taxon>IRL clade</taxon>
        <taxon>Trifolieae</taxon>
        <taxon>Trifolium</taxon>
    </lineage>
</organism>
<accession>A0A392PR65</accession>
<evidence type="ECO:0000313" key="2">
    <source>
        <dbReference type="EMBL" id="MCI13940.1"/>
    </source>
</evidence>
<dbReference type="Proteomes" id="UP000265520">
    <property type="component" value="Unassembled WGS sequence"/>
</dbReference>
<feature type="compositionally biased region" description="Polar residues" evidence="1">
    <location>
        <begin position="1"/>
        <end position="10"/>
    </location>
</feature>
<feature type="compositionally biased region" description="Basic and acidic residues" evidence="1">
    <location>
        <begin position="23"/>
        <end position="38"/>
    </location>
</feature>
<comment type="caution">
    <text evidence="2">The sequence shown here is derived from an EMBL/GenBank/DDBJ whole genome shotgun (WGS) entry which is preliminary data.</text>
</comment>
<feature type="region of interest" description="Disordered" evidence="1">
    <location>
        <begin position="1"/>
        <end position="38"/>
    </location>
</feature>
<proteinExistence type="predicted"/>
<evidence type="ECO:0000313" key="3">
    <source>
        <dbReference type="Proteomes" id="UP000265520"/>
    </source>
</evidence>
<protein>
    <submittedName>
        <fullName evidence="2">Uncharacterized protein</fullName>
    </submittedName>
</protein>
<name>A0A392PR65_9FABA</name>
<dbReference type="EMBL" id="LXQA010090268">
    <property type="protein sequence ID" value="MCI13940.1"/>
    <property type="molecule type" value="Genomic_DNA"/>
</dbReference>